<evidence type="ECO:0000313" key="1">
    <source>
        <dbReference type="EMBL" id="VVE30826.1"/>
    </source>
</evidence>
<evidence type="ECO:0000313" key="2">
    <source>
        <dbReference type="Proteomes" id="UP000367825"/>
    </source>
</evidence>
<accession>A0A5E4X3K7</accession>
<reference evidence="1 2" key="1">
    <citation type="submission" date="2019-08" db="EMBL/GenBank/DDBJ databases">
        <authorList>
            <person name="Peeters C."/>
        </authorList>
    </citation>
    <scope>NUCLEOTIDE SEQUENCE [LARGE SCALE GENOMIC DNA]</scope>
    <source>
        <strain evidence="1 2">LMG 31109</strain>
    </source>
</reference>
<dbReference type="Proteomes" id="UP000367825">
    <property type="component" value="Unassembled WGS sequence"/>
</dbReference>
<dbReference type="EMBL" id="CABPSC010000015">
    <property type="protein sequence ID" value="VVE30826.1"/>
    <property type="molecule type" value="Genomic_DNA"/>
</dbReference>
<name>A0A5E4X3K7_9BURK</name>
<proteinExistence type="predicted"/>
<gene>
    <name evidence="1" type="ORF">PNO31109_03625</name>
</gene>
<dbReference type="AlphaFoldDB" id="A0A5E4X3K7"/>
<protein>
    <submittedName>
        <fullName evidence="1">Uncharacterized protein</fullName>
    </submittedName>
</protein>
<sequence>MTPPALASVRPASLASIGRVGAGAGAGQRCVIGGHACNQNCK</sequence>
<keyword evidence="2" id="KW-1185">Reference proteome</keyword>
<organism evidence="1 2">
    <name type="scientific">Pandoraea nosoerga</name>
    <dbReference type="NCBI Taxonomy" id="2508296"/>
    <lineage>
        <taxon>Bacteria</taxon>
        <taxon>Pseudomonadati</taxon>
        <taxon>Pseudomonadota</taxon>
        <taxon>Betaproteobacteria</taxon>
        <taxon>Burkholderiales</taxon>
        <taxon>Burkholderiaceae</taxon>
        <taxon>Pandoraea</taxon>
    </lineage>
</organism>